<dbReference type="GO" id="GO:0004775">
    <property type="term" value="F:succinate-CoA ligase (ADP-forming) activity"/>
    <property type="evidence" value="ECO:0007669"/>
    <property type="project" value="UniProtKB-EC"/>
</dbReference>
<evidence type="ECO:0000256" key="4">
    <source>
        <dbReference type="ARBA" id="ARBA00022741"/>
    </source>
</evidence>
<dbReference type="PROSITE" id="PS50975">
    <property type="entry name" value="ATP_GRASP"/>
    <property type="match status" value="1"/>
</dbReference>
<feature type="binding site" evidence="6">
    <location>
        <position position="274"/>
    </location>
    <ligand>
        <name>substrate</name>
        <note>ligand shared with subunit alpha</note>
    </ligand>
</feature>
<gene>
    <name evidence="6 9" type="primary">sucC</name>
    <name evidence="9" type="ORF">V5F89_02745</name>
</gene>
<comment type="function">
    <text evidence="6">Succinyl-CoA synthetase functions in the citric acid cycle (TCA), coupling the hydrolysis of succinyl-CoA to the synthesis of either ATP or GTP and thus represents the only step of substrate-level phosphorylation in the TCA. The beta subunit provides nucleotide specificity of the enzyme and binds the substrate succinate, while the binding sites for coenzyme A and phosphate are found in the alpha subunit.</text>
</comment>
<feature type="binding site" evidence="6">
    <location>
        <position position="112"/>
    </location>
    <ligand>
        <name>ATP</name>
        <dbReference type="ChEBI" id="CHEBI:30616"/>
    </ligand>
</feature>
<dbReference type="Gene3D" id="3.30.1490.20">
    <property type="entry name" value="ATP-grasp fold, A domain"/>
    <property type="match status" value="1"/>
</dbReference>
<evidence type="ECO:0000313" key="9">
    <source>
        <dbReference type="EMBL" id="WWA47843.1"/>
    </source>
</evidence>
<reference evidence="9 10" key="1">
    <citation type="submission" date="2024-02" db="EMBL/GenBank/DDBJ databases">
        <title>The whole genome sequence of five bacterial samples isolated from Abu Dhabi Sabkha-shore region.</title>
        <authorList>
            <person name="Sudalaimuthuasari N."/>
            <person name="Sarfraz B."/>
            <person name="Tuyisabe J.D."/>
            <person name="Mugisha Ntwali L.D.M."/>
            <person name="Ali A.I.A.A."/>
            <person name="Almansoori S.Z.A."/>
            <person name="Alajami H.S.A."/>
            <person name="Almeqbaali A.A.S."/>
            <person name="Kundu B."/>
            <person name="Saeed E.E."/>
            <person name="Sukumarinath V."/>
            <person name="Mishra A.K."/>
            <person name="Hazzouri K.M."/>
            <person name="Almaskari R."/>
            <person name="Sharma A.K."/>
            <person name="Amiri K.M.A."/>
        </authorList>
    </citation>
    <scope>NUCLEOTIDE SEQUENCE [LARGE SCALE GENOMIC DNA]</scope>
    <source>
        <strain evidence="10">kcgeb_sd</strain>
    </source>
</reference>
<dbReference type="InterPro" id="IPR013815">
    <property type="entry name" value="ATP_grasp_subdomain_1"/>
</dbReference>
<keyword evidence="2 6" id="KW-0436">Ligase</keyword>
<organism evidence="9 10">
    <name type="scientific">Pelagerythrobacter marensis</name>
    <dbReference type="NCBI Taxonomy" id="543877"/>
    <lineage>
        <taxon>Bacteria</taxon>
        <taxon>Pseudomonadati</taxon>
        <taxon>Pseudomonadota</taxon>
        <taxon>Alphaproteobacteria</taxon>
        <taxon>Sphingomonadales</taxon>
        <taxon>Erythrobacteraceae</taxon>
        <taxon>Pelagerythrobacter</taxon>
    </lineage>
</organism>
<dbReference type="PANTHER" id="PTHR11815">
    <property type="entry name" value="SUCCINYL-COA SYNTHETASE BETA CHAIN"/>
    <property type="match status" value="1"/>
</dbReference>
<keyword evidence="1 6" id="KW-0816">Tricarboxylic acid cycle</keyword>
<feature type="binding site" evidence="6">
    <location>
        <position position="46"/>
    </location>
    <ligand>
        <name>ATP</name>
        <dbReference type="ChEBI" id="CHEBI:30616"/>
    </ligand>
</feature>
<evidence type="ECO:0000256" key="5">
    <source>
        <dbReference type="ARBA" id="ARBA00022842"/>
    </source>
</evidence>
<dbReference type="InterPro" id="IPR016102">
    <property type="entry name" value="Succinyl-CoA_synth-like"/>
</dbReference>
<feature type="binding site" evidence="6">
    <location>
        <begin position="331"/>
        <end position="333"/>
    </location>
    <ligand>
        <name>substrate</name>
        <note>ligand shared with subunit alpha</note>
    </ligand>
</feature>
<comment type="subunit">
    <text evidence="6">Heterotetramer of two alpha and two beta subunits.</text>
</comment>
<comment type="pathway">
    <text evidence="6">Carbohydrate metabolism; tricarboxylic acid cycle; succinate from succinyl-CoA (ligase route): step 1/1.</text>
</comment>
<dbReference type="InterPro" id="IPR005811">
    <property type="entry name" value="SUCC_ACL_C"/>
</dbReference>
<comment type="caution">
    <text evidence="6">Lacks conserved residue(s) required for the propagation of feature annotation.</text>
</comment>
<comment type="catalytic activity">
    <reaction evidence="6">
        <text>succinate + ATP + CoA = succinyl-CoA + ADP + phosphate</text>
        <dbReference type="Rhea" id="RHEA:17661"/>
        <dbReference type="ChEBI" id="CHEBI:30031"/>
        <dbReference type="ChEBI" id="CHEBI:30616"/>
        <dbReference type="ChEBI" id="CHEBI:43474"/>
        <dbReference type="ChEBI" id="CHEBI:57287"/>
        <dbReference type="ChEBI" id="CHEBI:57292"/>
        <dbReference type="ChEBI" id="CHEBI:456216"/>
        <dbReference type="EC" id="6.2.1.5"/>
    </reaction>
</comment>
<dbReference type="Gene3D" id="3.40.50.261">
    <property type="entry name" value="Succinyl-CoA synthetase domains"/>
    <property type="match status" value="1"/>
</dbReference>
<evidence type="ECO:0000256" key="6">
    <source>
        <dbReference type="HAMAP-Rule" id="MF_00558"/>
    </source>
</evidence>
<comment type="catalytic activity">
    <reaction evidence="6">
        <text>GTP + succinate + CoA = succinyl-CoA + GDP + phosphate</text>
        <dbReference type="Rhea" id="RHEA:22120"/>
        <dbReference type="ChEBI" id="CHEBI:30031"/>
        <dbReference type="ChEBI" id="CHEBI:37565"/>
        <dbReference type="ChEBI" id="CHEBI:43474"/>
        <dbReference type="ChEBI" id="CHEBI:57287"/>
        <dbReference type="ChEBI" id="CHEBI:57292"/>
        <dbReference type="ChEBI" id="CHEBI:58189"/>
    </reaction>
</comment>
<dbReference type="PIRSF" id="PIRSF001554">
    <property type="entry name" value="SucCS_beta"/>
    <property type="match status" value="1"/>
</dbReference>
<evidence type="ECO:0000313" key="10">
    <source>
        <dbReference type="Proteomes" id="UP001335183"/>
    </source>
</evidence>
<keyword evidence="5 6" id="KW-0460">Magnesium</keyword>
<dbReference type="RefSeq" id="WP_338446730.1">
    <property type="nucleotide sequence ID" value="NZ_CP144918.1"/>
</dbReference>
<evidence type="ECO:0000256" key="2">
    <source>
        <dbReference type="ARBA" id="ARBA00022598"/>
    </source>
</evidence>
<dbReference type="Pfam" id="PF00549">
    <property type="entry name" value="Ligase_CoA"/>
    <property type="match status" value="1"/>
</dbReference>
<keyword evidence="6 7" id="KW-0067">ATP-binding</keyword>
<proteinExistence type="inferred from homology"/>
<dbReference type="Pfam" id="PF08442">
    <property type="entry name" value="ATP-grasp_2"/>
    <property type="match status" value="1"/>
</dbReference>
<feature type="binding site" evidence="6">
    <location>
        <position position="223"/>
    </location>
    <ligand>
        <name>Mg(2+)</name>
        <dbReference type="ChEBI" id="CHEBI:18420"/>
    </ligand>
</feature>
<dbReference type="HAMAP" id="MF_00558">
    <property type="entry name" value="Succ_CoA_beta"/>
    <property type="match status" value="1"/>
</dbReference>
<evidence type="ECO:0000256" key="7">
    <source>
        <dbReference type="PROSITE-ProRule" id="PRU00409"/>
    </source>
</evidence>
<dbReference type="NCBIfam" id="TIGR01016">
    <property type="entry name" value="sucCoAbeta"/>
    <property type="match status" value="1"/>
</dbReference>
<dbReference type="EMBL" id="CP144918">
    <property type="protein sequence ID" value="WWA47843.1"/>
    <property type="molecule type" value="Genomic_DNA"/>
</dbReference>
<keyword evidence="4 6" id="KW-0547">Nucleotide-binding</keyword>
<feature type="binding site" evidence="6">
    <location>
        <begin position="53"/>
        <end position="55"/>
    </location>
    <ligand>
        <name>ATP</name>
        <dbReference type="ChEBI" id="CHEBI:30616"/>
    </ligand>
</feature>
<dbReference type="EC" id="6.2.1.5" evidence="6"/>
<keyword evidence="3 6" id="KW-0479">Metal-binding</keyword>
<accession>A0ABZ2D4Y0</accession>
<name>A0ABZ2D4Y0_9SPHN</name>
<dbReference type="InterPro" id="IPR017866">
    <property type="entry name" value="Succ-CoA_synthase_bsu_CS"/>
</dbReference>
<dbReference type="PANTHER" id="PTHR11815:SF10">
    <property type="entry name" value="SUCCINATE--COA LIGASE [GDP-FORMING] SUBUNIT BETA, MITOCHONDRIAL"/>
    <property type="match status" value="1"/>
</dbReference>
<sequence>MNIHEYQAKELLAKYGIGIPAGHAATTVEEAVEGAKKLPGPLYVVKAQIHAGGRGKGTFKELGPDAKGGVRLAKSVEDVEANARDMLGNTLVTVQTGEAGKQVNRLYVTDGVDIAREYYLSMLVDRATGRVAMIVSTEGGMDIEQVAHDTPEKITTITIDPAQGFMPHHGRAVAFALKLTGDLNKQAQKLAKQLYTAFMDLDCAMLEINPLVETEDGQLLVLDTKMSFDSNALYRHPDVEAMRDETEEDPAEVEASEYDLAYIKLDGNIGCMVNGAGLAMATMDIIKLNGAFPANFLDVGGGANREKVTAAFKIILKDPAVEGILVNIFGGIMKCDVIADGIVAAAKDVNLSVPLVVRLEGTNVEQGKDILNNSGLPIVSADDLGDAARKIVAEVKQAA</sequence>
<keyword evidence="10" id="KW-1185">Reference proteome</keyword>
<dbReference type="Gene3D" id="3.30.470.20">
    <property type="entry name" value="ATP-grasp fold, B domain"/>
    <property type="match status" value="1"/>
</dbReference>
<dbReference type="InterPro" id="IPR005809">
    <property type="entry name" value="Succ_CoA_ligase-like_bsu"/>
</dbReference>
<dbReference type="PROSITE" id="PS01217">
    <property type="entry name" value="SUCCINYL_COA_LIG_3"/>
    <property type="match status" value="1"/>
</dbReference>
<comment type="cofactor">
    <cofactor evidence="6">
        <name>Mg(2+)</name>
        <dbReference type="ChEBI" id="CHEBI:18420"/>
    </cofactor>
    <text evidence="6">Binds 1 Mg(2+) ion per subunit.</text>
</comment>
<dbReference type="Proteomes" id="UP001335183">
    <property type="component" value="Chromosome"/>
</dbReference>
<feature type="binding site" evidence="6">
    <location>
        <position position="117"/>
    </location>
    <ligand>
        <name>ATP</name>
        <dbReference type="ChEBI" id="CHEBI:30616"/>
    </ligand>
</feature>
<dbReference type="InterPro" id="IPR011761">
    <property type="entry name" value="ATP-grasp"/>
</dbReference>
<evidence type="ECO:0000256" key="3">
    <source>
        <dbReference type="ARBA" id="ARBA00022723"/>
    </source>
</evidence>
<evidence type="ECO:0000259" key="8">
    <source>
        <dbReference type="PROSITE" id="PS50975"/>
    </source>
</evidence>
<dbReference type="InterPro" id="IPR013650">
    <property type="entry name" value="ATP-grasp_succ-CoA_synth-type"/>
</dbReference>
<feature type="domain" description="ATP-grasp" evidence="8">
    <location>
        <begin position="9"/>
        <end position="264"/>
    </location>
</feature>
<protein>
    <recommendedName>
        <fullName evidence="6">Succinate--CoA ligase [ADP-forming] subunit beta</fullName>
        <ecNumber evidence="6">6.2.1.5</ecNumber>
    </recommendedName>
    <alternativeName>
        <fullName evidence="6">Succinyl-CoA synthetase subunit beta</fullName>
        <shortName evidence="6">SCS-beta</shortName>
    </alternativeName>
</protein>
<dbReference type="SUPFAM" id="SSF56059">
    <property type="entry name" value="Glutathione synthetase ATP-binding domain-like"/>
    <property type="match status" value="1"/>
</dbReference>
<comment type="similarity">
    <text evidence="6">Belongs to the succinate/malate CoA ligase beta subunit family.</text>
</comment>
<feature type="binding site" evidence="6">
    <location>
        <position position="209"/>
    </location>
    <ligand>
        <name>Mg(2+)</name>
        <dbReference type="ChEBI" id="CHEBI:18420"/>
    </ligand>
</feature>
<dbReference type="NCBIfam" id="NF001913">
    <property type="entry name" value="PRK00696.1"/>
    <property type="match status" value="1"/>
</dbReference>
<dbReference type="SUPFAM" id="SSF52210">
    <property type="entry name" value="Succinyl-CoA synthetase domains"/>
    <property type="match status" value="1"/>
</dbReference>
<evidence type="ECO:0000256" key="1">
    <source>
        <dbReference type="ARBA" id="ARBA00022532"/>
    </source>
</evidence>